<sequence length="103" mass="10979">MDLDRDTVASAVVGTGGAWLLGSAWLHSRSGKWNSTQLKGLVYAGGGFLMSSAAARWLQHMGNRGIAVSLMGTMFAMRGIYLLMRERAAQNAAGRPPKPPTSE</sequence>
<dbReference type="KEGG" id="gph:GEMMAAP_14815"/>
<evidence type="ECO:0008006" key="4">
    <source>
        <dbReference type="Google" id="ProtNLM"/>
    </source>
</evidence>
<feature type="transmembrane region" description="Helical" evidence="1">
    <location>
        <begin position="6"/>
        <end position="28"/>
    </location>
</feature>
<accession>A0A143BM95</accession>
<organism evidence="2 3">
    <name type="scientific">Gemmatimonas phototrophica</name>
    <dbReference type="NCBI Taxonomy" id="1379270"/>
    <lineage>
        <taxon>Bacteria</taxon>
        <taxon>Pseudomonadati</taxon>
        <taxon>Gemmatimonadota</taxon>
        <taxon>Gemmatimonadia</taxon>
        <taxon>Gemmatimonadales</taxon>
        <taxon>Gemmatimonadaceae</taxon>
        <taxon>Gemmatimonas</taxon>
    </lineage>
</organism>
<keyword evidence="3" id="KW-1185">Reference proteome</keyword>
<keyword evidence="1" id="KW-0812">Transmembrane</keyword>
<keyword evidence="1" id="KW-0472">Membrane</keyword>
<dbReference type="EMBL" id="CP011454">
    <property type="protein sequence ID" value="AMW05723.1"/>
    <property type="molecule type" value="Genomic_DNA"/>
</dbReference>
<feature type="transmembrane region" description="Helical" evidence="1">
    <location>
        <begin position="65"/>
        <end position="84"/>
    </location>
</feature>
<proteinExistence type="predicted"/>
<reference evidence="2 3" key="1">
    <citation type="journal article" date="2014" name="Proc. Natl. Acad. Sci. U.S.A.">
        <title>Functional type 2 photosynthetic reaction centers found in the rare bacterial phylum Gemmatimonadetes.</title>
        <authorList>
            <person name="Zeng Y."/>
            <person name="Feng F."/>
            <person name="Medova H."/>
            <person name="Dean J."/>
            <person name="Koblizek M."/>
        </authorList>
    </citation>
    <scope>NUCLEOTIDE SEQUENCE [LARGE SCALE GENOMIC DNA]</scope>
    <source>
        <strain evidence="2 3">AP64</strain>
    </source>
</reference>
<dbReference type="AlphaFoldDB" id="A0A143BM95"/>
<feature type="transmembrane region" description="Helical" evidence="1">
    <location>
        <begin position="40"/>
        <end position="59"/>
    </location>
</feature>
<dbReference type="eggNOG" id="ENOG502ZH34">
    <property type="taxonomic scope" value="Bacteria"/>
</dbReference>
<evidence type="ECO:0000313" key="2">
    <source>
        <dbReference type="EMBL" id="AMW05723.1"/>
    </source>
</evidence>
<keyword evidence="1" id="KW-1133">Transmembrane helix</keyword>
<reference evidence="2 3" key="2">
    <citation type="journal article" date="2016" name="Environ. Microbiol. Rep.">
        <title>Metagenomic evidence for the presence of phototrophic Gemmatimonadetes bacteria in diverse environments.</title>
        <authorList>
            <person name="Zeng Y."/>
            <person name="Baumbach J."/>
            <person name="Barbosa E.G."/>
            <person name="Azevedo V."/>
            <person name="Zhang C."/>
            <person name="Koblizek M."/>
        </authorList>
    </citation>
    <scope>NUCLEOTIDE SEQUENCE [LARGE SCALE GENOMIC DNA]</scope>
    <source>
        <strain evidence="2 3">AP64</strain>
    </source>
</reference>
<name>A0A143BM95_9BACT</name>
<evidence type="ECO:0000256" key="1">
    <source>
        <dbReference type="SAM" id="Phobius"/>
    </source>
</evidence>
<protein>
    <recommendedName>
        <fullName evidence="4">Transmembrane protein</fullName>
    </recommendedName>
</protein>
<evidence type="ECO:0000313" key="3">
    <source>
        <dbReference type="Proteomes" id="UP000076404"/>
    </source>
</evidence>
<gene>
    <name evidence="2" type="ORF">GEMMAAP_14815</name>
</gene>
<dbReference type="Proteomes" id="UP000076404">
    <property type="component" value="Chromosome"/>
</dbReference>
<dbReference type="STRING" id="1379270.GEMMAAP_14815"/>